<feature type="compositionally biased region" description="Low complexity" evidence="2">
    <location>
        <begin position="219"/>
        <end position="235"/>
    </location>
</feature>
<name>A0A8X7N6B8_9BASI</name>
<organism evidence="4 5">
    <name type="scientific">Tilletia walkeri</name>
    <dbReference type="NCBI Taxonomy" id="117179"/>
    <lineage>
        <taxon>Eukaryota</taxon>
        <taxon>Fungi</taxon>
        <taxon>Dikarya</taxon>
        <taxon>Basidiomycota</taxon>
        <taxon>Ustilaginomycotina</taxon>
        <taxon>Exobasidiomycetes</taxon>
        <taxon>Tilletiales</taxon>
        <taxon>Tilletiaceae</taxon>
        <taxon>Tilletia</taxon>
    </lineage>
</organism>
<feature type="region of interest" description="Disordered" evidence="2">
    <location>
        <begin position="217"/>
        <end position="238"/>
    </location>
</feature>
<dbReference type="GO" id="GO:0008270">
    <property type="term" value="F:zinc ion binding"/>
    <property type="evidence" value="ECO:0007669"/>
    <property type="project" value="UniProtKB-UniRule"/>
</dbReference>
<evidence type="ECO:0000259" key="3">
    <source>
        <dbReference type="PROSITE" id="PS51083"/>
    </source>
</evidence>
<keyword evidence="5" id="KW-1185">Reference proteome</keyword>
<proteinExistence type="predicted"/>
<dbReference type="InterPro" id="IPR007529">
    <property type="entry name" value="Znf_HIT"/>
</dbReference>
<reference evidence="4" key="1">
    <citation type="submission" date="2016-04" db="EMBL/GenBank/DDBJ databases">
        <authorList>
            <person name="Nguyen H.D."/>
            <person name="Samba Siva P."/>
            <person name="Cullis J."/>
            <person name="Levesque C.A."/>
            <person name="Hambleton S."/>
        </authorList>
    </citation>
    <scope>NUCLEOTIDE SEQUENCE</scope>
    <source>
        <strain evidence="4">DAOMC 236422</strain>
    </source>
</reference>
<dbReference type="Gene3D" id="3.30.60.190">
    <property type="match status" value="1"/>
</dbReference>
<dbReference type="CDD" id="cd23024">
    <property type="entry name" value="zf-HIT_ZNHIT2-3"/>
    <property type="match status" value="1"/>
</dbReference>
<dbReference type="PROSITE" id="PS51083">
    <property type="entry name" value="ZF_HIT"/>
    <property type="match status" value="1"/>
</dbReference>
<feature type="region of interest" description="Disordered" evidence="2">
    <location>
        <begin position="265"/>
        <end position="289"/>
    </location>
</feature>
<protein>
    <recommendedName>
        <fullName evidence="3">HIT-type domain-containing protein</fullName>
    </recommendedName>
</protein>
<dbReference type="SUPFAM" id="SSF144232">
    <property type="entry name" value="HIT/MYND zinc finger-like"/>
    <property type="match status" value="1"/>
</dbReference>
<evidence type="ECO:0000313" key="4">
    <source>
        <dbReference type="EMBL" id="KAE8266570.1"/>
    </source>
</evidence>
<keyword evidence="1" id="KW-0479">Metal-binding</keyword>
<sequence>MSIADLYNIKRAIQRDEEWRPQAEHLTPSGGDDSSPLRSICIFCNKSRAQYACPTCQAPYCSLECFRSQKHAECAVGFARGAVRDAVREDQEAGDGEREREEEGRKVMLGILGRTAALDIGASVEEGAQEEEDDDGDDEETKDARADELDIFQAEEFLRAWTPLLEKQASTSTSAQDDRSKADALLYNIIAVIAAHVFITSDLDIPHFQCLLDDANPGSADVETSTDTTSSTPPTAERPRRLLIPVIQSLLSDLVPFLTTAPPLPTSRKKVASSSKEEGGVQSGPVKTAGAGQEKMYEVVLQDGEDLVLWLLSRLQPLVEHTGVKPTTLLCQVLSRTADILEDPKVTPTSIPLTTTNVPPSLIPTLQTRSKPLAVLADTYALFPPTSAHIRRKLLYYASVLIRVEGRRLEEVRGLVEGLRREEEIGKEWAGLGDWEGRRTGEGGGGGEGGLETVGGGSAVRIRA</sequence>
<dbReference type="InterPro" id="IPR039646">
    <property type="entry name" value="ZNHIT2"/>
</dbReference>
<keyword evidence="1" id="KW-0863">Zinc-finger</keyword>
<dbReference type="Pfam" id="PF04438">
    <property type="entry name" value="zf-HIT"/>
    <property type="match status" value="1"/>
</dbReference>
<dbReference type="PANTHER" id="PTHR15555:SF0">
    <property type="entry name" value="ZINC FINGER HIT DOMAIN-CONTAINING PROTEIN 2"/>
    <property type="match status" value="1"/>
</dbReference>
<accession>A0A8X7N6B8</accession>
<dbReference type="AlphaFoldDB" id="A0A8X7N6B8"/>
<gene>
    <name evidence="4" type="ORF">A4X09_0g5773</name>
</gene>
<dbReference type="EMBL" id="LWDG02000317">
    <property type="protein sequence ID" value="KAE8266570.1"/>
    <property type="molecule type" value="Genomic_DNA"/>
</dbReference>
<comment type="caution">
    <text evidence="4">The sequence shown here is derived from an EMBL/GenBank/DDBJ whole genome shotgun (WGS) entry which is preliminary data.</text>
</comment>
<dbReference type="PANTHER" id="PTHR15555">
    <property type="entry name" value="ZINC FINGER HIT DOMAIN CONTAINING PROTEIN 2 PROTEIN FON -RELATED"/>
    <property type="match status" value="1"/>
</dbReference>
<keyword evidence="1" id="KW-0862">Zinc</keyword>
<feature type="region of interest" description="Disordered" evidence="2">
    <location>
        <begin position="433"/>
        <end position="464"/>
    </location>
</feature>
<evidence type="ECO:0000313" key="5">
    <source>
        <dbReference type="Proteomes" id="UP000078113"/>
    </source>
</evidence>
<evidence type="ECO:0000256" key="2">
    <source>
        <dbReference type="SAM" id="MobiDB-lite"/>
    </source>
</evidence>
<feature type="domain" description="HIT-type" evidence="3">
    <location>
        <begin position="41"/>
        <end position="74"/>
    </location>
</feature>
<feature type="compositionally biased region" description="Gly residues" evidence="2">
    <location>
        <begin position="442"/>
        <end position="458"/>
    </location>
</feature>
<dbReference type="Proteomes" id="UP000078113">
    <property type="component" value="Unassembled WGS sequence"/>
</dbReference>
<reference evidence="4" key="2">
    <citation type="journal article" date="2019" name="IMA Fungus">
        <title>Genome sequencing and comparison of five Tilletia species to identify candidate genes for the detection of regulated species infecting wheat.</title>
        <authorList>
            <person name="Nguyen H.D.T."/>
            <person name="Sultana T."/>
            <person name="Kesanakurti P."/>
            <person name="Hambleton S."/>
        </authorList>
    </citation>
    <scope>NUCLEOTIDE SEQUENCE</scope>
    <source>
        <strain evidence="4">DAOMC 236422</strain>
    </source>
</reference>
<evidence type="ECO:0000256" key="1">
    <source>
        <dbReference type="PROSITE-ProRule" id="PRU00453"/>
    </source>
</evidence>